<dbReference type="PANTHER" id="PTHR45749">
    <property type="match status" value="1"/>
</dbReference>
<proteinExistence type="predicted"/>
<evidence type="ECO:0000259" key="3">
    <source>
        <dbReference type="SMART" id="SM00597"/>
    </source>
</evidence>
<dbReference type="InterPro" id="IPR013785">
    <property type="entry name" value="Aldolase_TIM"/>
</dbReference>
<gene>
    <name evidence="4" type="ORF">FSB_LOCUS37155</name>
</gene>
<dbReference type="Pfam" id="PF14291">
    <property type="entry name" value="DUF4371"/>
    <property type="match status" value="1"/>
</dbReference>
<evidence type="ECO:0000256" key="1">
    <source>
        <dbReference type="ARBA" id="ARBA00023002"/>
    </source>
</evidence>
<feature type="compositionally biased region" description="Polar residues" evidence="2">
    <location>
        <begin position="17"/>
        <end position="27"/>
    </location>
</feature>
<reference evidence="4" key="1">
    <citation type="submission" date="2018-02" db="EMBL/GenBank/DDBJ databases">
        <authorList>
            <person name="Cohen D.B."/>
            <person name="Kent A.D."/>
        </authorList>
    </citation>
    <scope>NUCLEOTIDE SEQUENCE</scope>
</reference>
<dbReference type="SUPFAM" id="SSF51395">
    <property type="entry name" value="FMN-linked oxidoreductases"/>
    <property type="match status" value="1"/>
</dbReference>
<feature type="region of interest" description="Disordered" evidence="2">
    <location>
        <begin position="14"/>
        <end position="67"/>
    </location>
</feature>
<dbReference type="InterPro" id="IPR012337">
    <property type="entry name" value="RNaseH-like_sf"/>
</dbReference>
<feature type="domain" description="TTF-type" evidence="3">
    <location>
        <begin position="155"/>
        <end position="240"/>
    </location>
</feature>
<dbReference type="Pfam" id="PF01180">
    <property type="entry name" value="DHO_dh"/>
    <property type="match status" value="1"/>
</dbReference>
<dbReference type="GO" id="GO:0005737">
    <property type="term" value="C:cytoplasm"/>
    <property type="evidence" value="ECO:0007669"/>
    <property type="project" value="InterPro"/>
</dbReference>
<protein>
    <recommendedName>
        <fullName evidence="3">TTF-type domain-containing protein</fullName>
    </recommendedName>
</protein>
<evidence type="ECO:0000313" key="4">
    <source>
        <dbReference type="EMBL" id="SPD09273.1"/>
    </source>
</evidence>
<dbReference type="InterPro" id="IPR006580">
    <property type="entry name" value="Znf_TTF"/>
</dbReference>
<dbReference type="InterPro" id="IPR025398">
    <property type="entry name" value="DUF4371"/>
</dbReference>
<name>A0A2N9HC04_FAGSY</name>
<dbReference type="PANTHER" id="PTHR45749:SF35">
    <property type="entry name" value="AC-LIKE TRANSPOSASE-RELATED"/>
    <property type="match status" value="1"/>
</dbReference>
<sequence length="965" mass="110345">MAKSLKGSISKLFNAKIQKSQSSSQVEEASGEDINEVHVEPNESVVANEEFSEEEASGEDMDEAHESEGVDVANDEFREEHNEDNLRDGGVNEEASVSMLDLEKDVDVNYDPGLWGIINDTKRVMLVKKGPIKILKENDEFPKEPIRGRHFSSKLYTSNRPNGVKQERKWLVYSNELDKVFCFCCKLFKHNPMTTSLAEDGINDWHNLPTKLRDHEKNPEHNLNVVKWVDLQMRLKQEATIDKQVEALINKERIRWKLILARIIGVVKTLSRNSLPFRGSNEKIYEKNNGLFCQLIEFLAEFDPIMKDHLRRVVDKEVQNHYLSHKIQNELISLLANEIKEEIRKKILKAKYFSIILDCTPDLSHEEQMSIVIRCVDVEDTSEVKVEEFFLGFIKVDDTSGLGLFKRLEDTLVDLKLNIDDIRGQSYDNGSNMKGKHQGVQRRLLDVNPRAFYVPCGCHTLNLALCDMAKSCVKARNFFGYVQKIYTLFSGSTHRWDVLKTYVKGLSPKALSVTRWESHIESVRAIRSQPEELRDALIEISNTSKDDVVMAEAKGLCFNALEDFEFLISLCIWYKILDKVNWVSQVFQKEEIDLENAIIKIKELILFFEELREDGFLDLIEEGKELAKKVGIEPAFTVKRVVRRKKQFDEDVGEDANESQSPQEKFKVTYFYHIIDQALTSLKDRFEQFQRYEEIFGFLLNGKFKSISEDKLMKHCSQLQSFLEYKEHCDIYADELFQELRYLKTLLPKDVTKSIDILNTIKSYWAKMTPNITDIALPARVALRSGCEGIAAINTIMSVMGINLDTLRPEPCVEGYSTPGGYSSKAVHPIALAKVMSIAKMMKSEFGDKDHSLSGIGGVETGGDAAEFILLGANTVQVCTGVMMHGYGIVKKLCSELKDFMKAHNFSSIEDFRGVSLQYFTTHTDLVRRQKEAIEQRKAVRKGLQSDKDWTGDGFVKETESMVSN</sequence>
<feature type="compositionally biased region" description="Acidic residues" evidence="2">
    <location>
        <begin position="50"/>
        <end position="65"/>
    </location>
</feature>
<keyword evidence="1" id="KW-0560">Oxidoreductase</keyword>
<dbReference type="SMART" id="SM00597">
    <property type="entry name" value="ZnF_TTF"/>
    <property type="match status" value="1"/>
</dbReference>
<evidence type="ECO:0000256" key="2">
    <source>
        <dbReference type="SAM" id="MobiDB-lite"/>
    </source>
</evidence>
<accession>A0A2N9HC04</accession>
<dbReference type="SUPFAM" id="SSF53098">
    <property type="entry name" value="Ribonuclease H-like"/>
    <property type="match status" value="1"/>
</dbReference>
<organism evidence="4">
    <name type="scientific">Fagus sylvatica</name>
    <name type="common">Beechnut</name>
    <dbReference type="NCBI Taxonomy" id="28930"/>
    <lineage>
        <taxon>Eukaryota</taxon>
        <taxon>Viridiplantae</taxon>
        <taxon>Streptophyta</taxon>
        <taxon>Embryophyta</taxon>
        <taxon>Tracheophyta</taxon>
        <taxon>Spermatophyta</taxon>
        <taxon>Magnoliopsida</taxon>
        <taxon>eudicotyledons</taxon>
        <taxon>Gunneridae</taxon>
        <taxon>Pentapetalae</taxon>
        <taxon>rosids</taxon>
        <taxon>fabids</taxon>
        <taxon>Fagales</taxon>
        <taxon>Fagaceae</taxon>
        <taxon>Fagus</taxon>
    </lineage>
</organism>
<dbReference type="EMBL" id="OIVN01003170">
    <property type="protein sequence ID" value="SPD09273.1"/>
    <property type="molecule type" value="Genomic_DNA"/>
</dbReference>
<dbReference type="GO" id="GO:0016627">
    <property type="term" value="F:oxidoreductase activity, acting on the CH-CH group of donors"/>
    <property type="evidence" value="ECO:0007669"/>
    <property type="project" value="InterPro"/>
</dbReference>
<dbReference type="AlphaFoldDB" id="A0A2N9HC04"/>
<dbReference type="Gene3D" id="3.20.20.70">
    <property type="entry name" value="Aldolase class I"/>
    <property type="match status" value="1"/>
</dbReference>
<dbReference type="InterPro" id="IPR005720">
    <property type="entry name" value="Dihydroorotate_DH_cat"/>
</dbReference>